<protein>
    <submittedName>
        <fullName evidence="3">Uncharacterized protein</fullName>
    </submittedName>
</protein>
<keyword evidence="2" id="KW-0732">Signal</keyword>
<dbReference type="Pfam" id="PF06579">
    <property type="entry name" value="Ly-6_related"/>
    <property type="match status" value="1"/>
</dbReference>
<evidence type="ECO:0000256" key="1">
    <source>
        <dbReference type="SAM" id="Phobius"/>
    </source>
</evidence>
<keyword evidence="1" id="KW-0812">Transmembrane</keyword>
<proteinExistence type="predicted"/>
<evidence type="ECO:0000313" key="4">
    <source>
        <dbReference type="Proteomes" id="UP000827892"/>
    </source>
</evidence>
<evidence type="ECO:0000313" key="3">
    <source>
        <dbReference type="EMBL" id="ULT99291.1"/>
    </source>
</evidence>
<organism evidence="3 4">
    <name type="scientific">Caenorhabditis briggsae</name>
    <dbReference type="NCBI Taxonomy" id="6238"/>
    <lineage>
        <taxon>Eukaryota</taxon>
        <taxon>Metazoa</taxon>
        <taxon>Ecdysozoa</taxon>
        <taxon>Nematoda</taxon>
        <taxon>Chromadorea</taxon>
        <taxon>Rhabditida</taxon>
        <taxon>Rhabditina</taxon>
        <taxon>Rhabditomorpha</taxon>
        <taxon>Rhabditoidea</taxon>
        <taxon>Rhabditidae</taxon>
        <taxon>Peloderinae</taxon>
        <taxon>Caenorhabditis</taxon>
    </lineage>
</organism>
<evidence type="ECO:0000256" key="2">
    <source>
        <dbReference type="SAM" id="SignalP"/>
    </source>
</evidence>
<sequence length="218" mass="25586">MRKKERFSTKNWFSIILKFAILQSALTYSSNNHHDNNNHNHKLSHHLSFDEKNHQGLEKSHCFSCASFVYLPLWSQLMHHYYPPKNFTDRCWQPDQGIGIVPCSSVCFTLVERIDGEDYISEQHGVIRGCMDRLLLFGLDDDVRNILNAYEQQRICRHTDRKLLRLFPLSGQTDVVTFCSCQGDFCNDHDMLRELSSSNSQHFHVIVLFIATWIFLLY</sequence>
<accession>A0AAE9IP33</accession>
<keyword evidence="1" id="KW-0472">Membrane</keyword>
<reference evidence="3 4" key="1">
    <citation type="submission" date="2022-05" db="EMBL/GenBank/DDBJ databases">
        <title>Chromosome-level reference genomes for two strains of Caenorhabditis briggsae: an improved platform for comparative genomics.</title>
        <authorList>
            <person name="Stevens L."/>
            <person name="Andersen E.C."/>
        </authorList>
    </citation>
    <scope>NUCLEOTIDE SEQUENCE [LARGE SCALE GENOMIC DNA]</scope>
    <source>
        <strain evidence="3">QX1410_ONT</strain>
        <tissue evidence="3">Whole-organism</tissue>
    </source>
</reference>
<dbReference type="AlphaFoldDB" id="A0AAE9IP33"/>
<keyword evidence="1" id="KW-1133">Transmembrane helix</keyword>
<dbReference type="InterPro" id="IPR010558">
    <property type="entry name" value="Ly-6-related"/>
</dbReference>
<dbReference type="PANTHER" id="PTHR34722">
    <property type="entry name" value="HOMOLOG OF ODR-2 (TWO)-RELATED"/>
    <property type="match status" value="1"/>
</dbReference>
<feature type="transmembrane region" description="Helical" evidence="1">
    <location>
        <begin position="201"/>
        <end position="217"/>
    </location>
</feature>
<feature type="chain" id="PRO_5041988715" evidence="2">
    <location>
        <begin position="28"/>
        <end position="218"/>
    </location>
</feature>
<gene>
    <name evidence="3" type="ORF">L3Y34_000557</name>
</gene>
<dbReference type="Proteomes" id="UP000827892">
    <property type="component" value="Chromosome III"/>
</dbReference>
<dbReference type="EMBL" id="CP090893">
    <property type="protein sequence ID" value="ULT99291.1"/>
    <property type="molecule type" value="Genomic_DNA"/>
</dbReference>
<name>A0AAE9IP33_CAEBR</name>
<dbReference type="PANTHER" id="PTHR34722:SF6">
    <property type="entry name" value="HOMOLOG OF ODR-2 (TWO)"/>
    <property type="match status" value="1"/>
</dbReference>
<feature type="signal peptide" evidence="2">
    <location>
        <begin position="1"/>
        <end position="27"/>
    </location>
</feature>